<dbReference type="Gene3D" id="1.10.287.770">
    <property type="entry name" value="YojJ-like"/>
    <property type="match status" value="1"/>
</dbReference>
<dbReference type="Gene3D" id="2.60.470.10">
    <property type="entry name" value="Acid-sensing ion channels like domains"/>
    <property type="match status" value="1"/>
</dbReference>
<dbReference type="InterPro" id="IPR001873">
    <property type="entry name" value="ENaC"/>
</dbReference>
<comment type="caution">
    <text evidence="13">The sequence shown here is derived from an EMBL/GenBank/DDBJ whole genome shotgun (WGS) entry which is preliminary data.</text>
</comment>
<evidence type="ECO:0000256" key="6">
    <source>
        <dbReference type="ARBA" id="ARBA00023053"/>
    </source>
</evidence>
<keyword evidence="2 11" id="KW-0813">Transport</keyword>
<sequence length="557" mass="63526">MSSIFKRDLLRSKQMETSFSPEGVKKRIATPRNIEEQDPNNRHSHMPQWSEMFKYRVNSTALDEPVEKVKVADVSKDFCIRTTSQGITQVFQAPRGGKKIFWFILTIAALGLLIAHLYYLTNNFLKFETSTEVTVEPAKILEFPAVTICNNNGIRRPPPPPFRAADGAAGPGFALEIDELPDLLAINDSSRGHQKEDLIVKAIFDNHFVDIDKEFISAINARHGNCYTFNIDGARKTRRAMPGYGLELWLNIEHYAYDSYELSFYDEGPLYKPVEWIGAVVEVHDIDIEPTPHERGILVAPGTLNRLTITQTKFERKGGVYGDCLDTTDKKPPTFYSGKYTKQHCDNTCLQKEVIKKCCCYLKIIKYNLSNYTTESWSSSLEDRKSGLSNWMECSGSNLTTCIDEDSCWKRIWEKYDSGSLACDNCTDTCKETIYATKLASVPWPAPAYYDSQIHVNEAIRNTLAEYGQLDTNQSYISLSLYKENFLKVQIYYESLSTTFVREQAAISQFEFVSELGGTFGLWIGWTILTIFEFFEFLSDLLFVKFMSKTNKLDAET</sequence>
<gene>
    <name evidence="13" type="ORF">EB796_003185</name>
</gene>
<proteinExistence type="inferred from homology"/>
<evidence type="ECO:0000256" key="1">
    <source>
        <dbReference type="ARBA" id="ARBA00004141"/>
    </source>
</evidence>
<keyword evidence="10 11" id="KW-0407">Ion channel</keyword>
<accession>A0A7J7KJU5</accession>
<comment type="similarity">
    <text evidence="11">Belongs to the amiloride-sensitive sodium channel (TC 1.A.6) family.</text>
</comment>
<keyword evidence="3 11" id="KW-0894">Sodium channel</keyword>
<evidence type="ECO:0000256" key="11">
    <source>
        <dbReference type="RuleBase" id="RU000679"/>
    </source>
</evidence>
<keyword evidence="8 12" id="KW-0472">Membrane</keyword>
<keyword evidence="6" id="KW-0915">Sodium</keyword>
<dbReference type="PROSITE" id="PS01206">
    <property type="entry name" value="ASC"/>
    <property type="match status" value="1"/>
</dbReference>
<evidence type="ECO:0008006" key="15">
    <source>
        <dbReference type="Google" id="ProtNLM"/>
    </source>
</evidence>
<protein>
    <recommendedName>
        <fullName evidence="15">SCNN1D</fullName>
    </recommendedName>
</protein>
<feature type="transmembrane region" description="Helical" evidence="12">
    <location>
        <begin position="520"/>
        <end position="543"/>
    </location>
</feature>
<comment type="subcellular location">
    <subcellularLocation>
        <location evidence="1">Membrane</location>
        <topology evidence="1">Multi-pass membrane protein</topology>
    </subcellularLocation>
</comment>
<keyword evidence="5 12" id="KW-1133">Transmembrane helix</keyword>
<evidence type="ECO:0000256" key="2">
    <source>
        <dbReference type="ARBA" id="ARBA00022448"/>
    </source>
</evidence>
<keyword evidence="4 11" id="KW-0812">Transmembrane</keyword>
<evidence type="ECO:0000256" key="5">
    <source>
        <dbReference type="ARBA" id="ARBA00022989"/>
    </source>
</evidence>
<name>A0A7J7KJU5_BUGNE</name>
<reference evidence="13" key="1">
    <citation type="submission" date="2020-06" db="EMBL/GenBank/DDBJ databases">
        <title>Draft genome of Bugula neritina, a colonial animal packing powerful symbionts and potential medicines.</title>
        <authorList>
            <person name="Rayko M."/>
        </authorList>
    </citation>
    <scope>NUCLEOTIDE SEQUENCE [LARGE SCALE GENOMIC DNA]</scope>
    <source>
        <strain evidence="13">Kwan_BN1</strain>
    </source>
</reference>
<evidence type="ECO:0000256" key="4">
    <source>
        <dbReference type="ARBA" id="ARBA00022692"/>
    </source>
</evidence>
<keyword evidence="7 11" id="KW-0406">Ion transport</keyword>
<dbReference type="Proteomes" id="UP000593567">
    <property type="component" value="Unassembled WGS sequence"/>
</dbReference>
<evidence type="ECO:0000256" key="8">
    <source>
        <dbReference type="ARBA" id="ARBA00023136"/>
    </source>
</evidence>
<evidence type="ECO:0000313" key="14">
    <source>
        <dbReference type="Proteomes" id="UP000593567"/>
    </source>
</evidence>
<dbReference type="InterPro" id="IPR020903">
    <property type="entry name" value="ENaC_CS"/>
</dbReference>
<evidence type="ECO:0000256" key="7">
    <source>
        <dbReference type="ARBA" id="ARBA00023065"/>
    </source>
</evidence>
<dbReference type="AlphaFoldDB" id="A0A7J7KJU5"/>
<evidence type="ECO:0000256" key="3">
    <source>
        <dbReference type="ARBA" id="ARBA00022461"/>
    </source>
</evidence>
<dbReference type="PRINTS" id="PR01078">
    <property type="entry name" value="AMINACHANNEL"/>
</dbReference>
<dbReference type="PANTHER" id="PTHR11690">
    <property type="entry name" value="AMILORIDE-SENSITIVE SODIUM CHANNEL-RELATED"/>
    <property type="match status" value="1"/>
</dbReference>
<dbReference type="GO" id="GO:0005886">
    <property type="term" value="C:plasma membrane"/>
    <property type="evidence" value="ECO:0007669"/>
    <property type="project" value="TreeGrafter"/>
</dbReference>
<dbReference type="EMBL" id="VXIV02000405">
    <property type="protein sequence ID" value="KAF6038507.1"/>
    <property type="molecule type" value="Genomic_DNA"/>
</dbReference>
<dbReference type="OrthoDB" id="10068240at2759"/>
<evidence type="ECO:0000313" key="13">
    <source>
        <dbReference type="EMBL" id="KAF6038507.1"/>
    </source>
</evidence>
<dbReference type="Pfam" id="PF00858">
    <property type="entry name" value="ASC"/>
    <property type="match status" value="2"/>
</dbReference>
<dbReference type="PANTHER" id="PTHR11690:SF248">
    <property type="entry name" value="PICKPOCKET 17, ISOFORM A"/>
    <property type="match status" value="1"/>
</dbReference>
<dbReference type="GO" id="GO:0015280">
    <property type="term" value="F:ligand-gated sodium channel activity"/>
    <property type="evidence" value="ECO:0007669"/>
    <property type="project" value="TreeGrafter"/>
</dbReference>
<keyword evidence="14" id="KW-1185">Reference proteome</keyword>
<evidence type="ECO:0000256" key="9">
    <source>
        <dbReference type="ARBA" id="ARBA00023201"/>
    </source>
</evidence>
<organism evidence="13 14">
    <name type="scientific">Bugula neritina</name>
    <name type="common">Brown bryozoan</name>
    <name type="synonym">Sertularia neritina</name>
    <dbReference type="NCBI Taxonomy" id="10212"/>
    <lineage>
        <taxon>Eukaryota</taxon>
        <taxon>Metazoa</taxon>
        <taxon>Spiralia</taxon>
        <taxon>Lophotrochozoa</taxon>
        <taxon>Bryozoa</taxon>
        <taxon>Gymnolaemata</taxon>
        <taxon>Cheilostomatida</taxon>
        <taxon>Flustrina</taxon>
        <taxon>Buguloidea</taxon>
        <taxon>Bugulidae</taxon>
        <taxon>Bugula</taxon>
    </lineage>
</organism>
<evidence type="ECO:0000256" key="10">
    <source>
        <dbReference type="ARBA" id="ARBA00023303"/>
    </source>
</evidence>
<evidence type="ECO:0000256" key="12">
    <source>
        <dbReference type="SAM" id="Phobius"/>
    </source>
</evidence>
<feature type="transmembrane region" description="Helical" evidence="12">
    <location>
        <begin position="100"/>
        <end position="120"/>
    </location>
</feature>
<keyword evidence="9 11" id="KW-0739">Sodium transport</keyword>